<comment type="catalytic activity">
    <reaction evidence="1">
        <text>a beta-lactam + H2O = a substituted beta-amino acid</text>
        <dbReference type="Rhea" id="RHEA:20401"/>
        <dbReference type="ChEBI" id="CHEBI:15377"/>
        <dbReference type="ChEBI" id="CHEBI:35627"/>
        <dbReference type="ChEBI" id="CHEBI:140347"/>
        <dbReference type="EC" id="3.5.2.6"/>
    </reaction>
</comment>
<evidence type="ECO:0000259" key="5">
    <source>
        <dbReference type="Pfam" id="PF13354"/>
    </source>
</evidence>
<dbReference type="AlphaFoldDB" id="A0A8S8X8E6"/>
<dbReference type="NCBIfam" id="NF033103">
    <property type="entry name" value="bla_class_A"/>
    <property type="match status" value="1"/>
</dbReference>
<comment type="similarity">
    <text evidence="2">Belongs to the class-A beta-lactamase family.</text>
</comment>
<keyword evidence="7" id="KW-1185">Reference proteome</keyword>
<dbReference type="GO" id="GO:0046677">
    <property type="term" value="P:response to antibiotic"/>
    <property type="evidence" value="ECO:0007669"/>
    <property type="project" value="InterPro"/>
</dbReference>
<dbReference type="SUPFAM" id="SSF56601">
    <property type="entry name" value="beta-lactamase/transpeptidase-like"/>
    <property type="match status" value="1"/>
</dbReference>
<evidence type="ECO:0000256" key="1">
    <source>
        <dbReference type="ARBA" id="ARBA00001526"/>
    </source>
</evidence>
<dbReference type="EMBL" id="BOPV01000001">
    <property type="protein sequence ID" value="GIL39723.1"/>
    <property type="molecule type" value="Genomic_DNA"/>
</dbReference>
<evidence type="ECO:0000313" key="6">
    <source>
        <dbReference type="EMBL" id="GIL39723.1"/>
    </source>
</evidence>
<gene>
    <name evidence="6" type="ORF">TMPK1_19600</name>
</gene>
<dbReference type="InterPro" id="IPR012338">
    <property type="entry name" value="Beta-lactam/transpept-like"/>
</dbReference>
<dbReference type="RefSeq" id="WP_420242836.1">
    <property type="nucleotide sequence ID" value="NZ_BOPV01000001.1"/>
</dbReference>
<organism evidence="6 7">
    <name type="scientific">Roseiterribacter gracilis</name>
    <dbReference type="NCBI Taxonomy" id="2812848"/>
    <lineage>
        <taxon>Bacteria</taxon>
        <taxon>Pseudomonadati</taxon>
        <taxon>Pseudomonadota</taxon>
        <taxon>Alphaproteobacteria</taxon>
        <taxon>Rhodospirillales</taxon>
        <taxon>Roseiterribacteraceae</taxon>
        <taxon>Roseiterribacter</taxon>
    </lineage>
</organism>
<keyword evidence="4" id="KW-0732">Signal</keyword>
<name>A0A8S8X8E6_9PROT</name>
<dbReference type="InterPro" id="IPR000871">
    <property type="entry name" value="Beta-lactam_class-A"/>
</dbReference>
<dbReference type="Proteomes" id="UP000681075">
    <property type="component" value="Unassembled WGS sequence"/>
</dbReference>
<dbReference type="Pfam" id="PF13354">
    <property type="entry name" value="Beta-lactamase2"/>
    <property type="match status" value="1"/>
</dbReference>
<dbReference type="EC" id="3.5.2.6" evidence="3"/>
<dbReference type="PANTHER" id="PTHR35333">
    <property type="entry name" value="BETA-LACTAMASE"/>
    <property type="match status" value="1"/>
</dbReference>
<proteinExistence type="inferred from homology"/>
<comment type="caution">
    <text evidence="6">The sequence shown here is derived from an EMBL/GenBank/DDBJ whole genome shotgun (WGS) entry which is preliminary data.</text>
</comment>
<dbReference type="GO" id="GO:0030655">
    <property type="term" value="P:beta-lactam antibiotic catabolic process"/>
    <property type="evidence" value="ECO:0007669"/>
    <property type="project" value="InterPro"/>
</dbReference>
<accession>A0A8S8X8E6</accession>
<evidence type="ECO:0000256" key="4">
    <source>
        <dbReference type="SAM" id="SignalP"/>
    </source>
</evidence>
<feature type="chain" id="PRO_5035844284" description="beta-lactamase" evidence="4">
    <location>
        <begin position="21"/>
        <end position="330"/>
    </location>
</feature>
<dbReference type="PANTHER" id="PTHR35333:SF3">
    <property type="entry name" value="BETA-LACTAMASE-TYPE TRANSPEPTIDASE FOLD CONTAINING PROTEIN"/>
    <property type="match status" value="1"/>
</dbReference>
<reference evidence="6" key="1">
    <citation type="submission" date="2021-02" db="EMBL/GenBank/DDBJ databases">
        <title>Genome sequence of Rhodospirillales sp. strain TMPK1 isolated from soil.</title>
        <authorList>
            <person name="Nakai R."/>
            <person name="Kusada H."/>
            <person name="Tamaki H."/>
        </authorList>
    </citation>
    <scope>NUCLEOTIDE SEQUENCE</scope>
    <source>
        <strain evidence="6">TMPK1</strain>
    </source>
</reference>
<dbReference type="Gene3D" id="3.40.710.10">
    <property type="entry name" value="DD-peptidase/beta-lactamase superfamily"/>
    <property type="match status" value="1"/>
</dbReference>
<protein>
    <recommendedName>
        <fullName evidence="3">beta-lactamase</fullName>
        <ecNumber evidence="3">3.5.2.6</ecNumber>
    </recommendedName>
</protein>
<dbReference type="GO" id="GO:0008800">
    <property type="term" value="F:beta-lactamase activity"/>
    <property type="evidence" value="ECO:0007669"/>
    <property type="project" value="UniProtKB-EC"/>
</dbReference>
<sequence>MRVRGWLLVVLCVVATPAQAGFDSTQLRNALTALTAHPGSGRLGVAVRDLEDGSTVLIDAKRPFPMQSVYKLPIAIALLDRVDRGRIALSKTVHLTQAQRAPGRSPLAKQIGPEGLDRTIEQLLELMMIESDNTACDVLLDEVGGPAAVQAVLLLKSLYGVRVDRPEKQLQSDWQGLGHWRAALYEDRVREAAIEALPPQRRQIAIDAYLRDPRDTTTPQGMMDMLARLAAGELLSADSTTRLLHLMTVSVTGLNKIKAGLPQDWALAHKSGASGEAFGLAPAENDVGIATAPDGRRIVIVALLSASRLNSEARDKMLADVARATIAALR</sequence>
<feature type="signal peptide" evidence="4">
    <location>
        <begin position="1"/>
        <end position="20"/>
    </location>
</feature>
<feature type="domain" description="Beta-lactamase class A catalytic" evidence="5">
    <location>
        <begin position="44"/>
        <end position="303"/>
    </location>
</feature>
<evidence type="ECO:0000256" key="3">
    <source>
        <dbReference type="ARBA" id="ARBA00012865"/>
    </source>
</evidence>
<evidence type="ECO:0000256" key="2">
    <source>
        <dbReference type="ARBA" id="ARBA00009009"/>
    </source>
</evidence>
<dbReference type="InterPro" id="IPR045155">
    <property type="entry name" value="Beta-lactam_cat"/>
</dbReference>
<evidence type="ECO:0000313" key="7">
    <source>
        <dbReference type="Proteomes" id="UP000681075"/>
    </source>
</evidence>